<dbReference type="InterPro" id="IPR050493">
    <property type="entry name" value="FAD-dep_Monooxygenase_BioMet"/>
</dbReference>
<dbReference type="InterPro" id="IPR002938">
    <property type="entry name" value="FAD-bd"/>
</dbReference>
<comment type="cofactor">
    <cofactor evidence="1">
        <name>FAD</name>
        <dbReference type="ChEBI" id="CHEBI:57692"/>
    </cofactor>
</comment>
<evidence type="ECO:0000313" key="8">
    <source>
        <dbReference type="Proteomes" id="UP000689967"/>
    </source>
</evidence>
<protein>
    <submittedName>
        <fullName evidence="7">FAD-dependent monooxygenase</fullName>
    </submittedName>
</protein>
<evidence type="ECO:0000256" key="5">
    <source>
        <dbReference type="ARBA" id="ARBA00023033"/>
    </source>
</evidence>
<dbReference type="RefSeq" id="WP_216872647.1">
    <property type="nucleotide sequence ID" value="NZ_JAERQM010000001.1"/>
</dbReference>
<feature type="domain" description="FAD-binding" evidence="6">
    <location>
        <begin position="3"/>
        <end position="312"/>
    </location>
</feature>
<evidence type="ECO:0000256" key="1">
    <source>
        <dbReference type="ARBA" id="ARBA00001974"/>
    </source>
</evidence>
<evidence type="ECO:0000259" key="6">
    <source>
        <dbReference type="Pfam" id="PF01494"/>
    </source>
</evidence>
<keyword evidence="3" id="KW-0274">FAD</keyword>
<dbReference type="Pfam" id="PF01494">
    <property type="entry name" value="FAD_binding_3"/>
    <property type="match status" value="1"/>
</dbReference>
<dbReference type="PANTHER" id="PTHR13789:SF318">
    <property type="entry name" value="GERANYLGERANYL DIPHOSPHATE REDUCTASE"/>
    <property type="match status" value="1"/>
</dbReference>
<evidence type="ECO:0000256" key="2">
    <source>
        <dbReference type="ARBA" id="ARBA00022630"/>
    </source>
</evidence>
<accession>A0ABS6H0V6</accession>
<reference evidence="7 8" key="1">
    <citation type="submission" date="2021-01" db="EMBL/GenBank/DDBJ databases">
        <title>Roseomonas sp. nov, a bacterium isolated from an oil production mixture in Yumen Oilfield.</title>
        <authorList>
            <person name="Wu D."/>
        </authorList>
    </citation>
    <scope>NUCLEOTIDE SEQUENCE [LARGE SCALE GENOMIC DNA]</scope>
    <source>
        <strain evidence="7 8">ROY-5-3</strain>
    </source>
</reference>
<evidence type="ECO:0000256" key="4">
    <source>
        <dbReference type="ARBA" id="ARBA00023002"/>
    </source>
</evidence>
<keyword evidence="8" id="KW-1185">Reference proteome</keyword>
<keyword evidence="5 7" id="KW-0503">Monooxygenase</keyword>
<comment type="caution">
    <text evidence="7">The sequence shown here is derived from an EMBL/GenBank/DDBJ whole genome shotgun (WGS) entry which is preliminary data.</text>
</comment>
<sequence>MRIGIVGAGLCGLASAALLARDGHAVVLLERARVARPIGAGLLLQPPGIAILRELGALQAVAAQGAPVRHLDSRARGGARLLDLHYADLAPGLYGLGLTRPAIWAALRDAALEAGAELRQGCGVESVAGAADMAQATLADGQRLDFDLLVVAAGTHAGLWTGRPGYRTRLYPWGCLWATVRLPPGWPLDVLAQRCDGTGIMLGVLPISLSDGEQLGALYWSIRNDRVAAWRAAPFEDWRAQVARTWPEAGDLLRGLTHAEVEHATYRDVWAAPPHDGRMVVMGDAAHGTSPQLGQGTTQALRDARALAEALRRDGPIMDRLGAYWQERRRRTAYYRLASRALTPVFQSDIPGLGWLRDRLAGPVGQIPMVRRQALLTLAGLKSGLWSADEPSHIPGA</sequence>
<evidence type="ECO:0000256" key="3">
    <source>
        <dbReference type="ARBA" id="ARBA00022827"/>
    </source>
</evidence>
<dbReference type="GO" id="GO:0004497">
    <property type="term" value="F:monooxygenase activity"/>
    <property type="evidence" value="ECO:0007669"/>
    <property type="project" value="UniProtKB-KW"/>
</dbReference>
<evidence type="ECO:0000313" key="7">
    <source>
        <dbReference type="EMBL" id="MBU8542299.1"/>
    </source>
</evidence>
<proteinExistence type="predicted"/>
<name>A0ABS6H0V6_9PROT</name>
<keyword evidence="4" id="KW-0560">Oxidoreductase</keyword>
<gene>
    <name evidence="7" type="ORF">JJQ90_01200</name>
</gene>
<dbReference type="EMBL" id="JAERQM010000001">
    <property type="protein sequence ID" value="MBU8542299.1"/>
    <property type="molecule type" value="Genomic_DNA"/>
</dbReference>
<dbReference type="PANTHER" id="PTHR13789">
    <property type="entry name" value="MONOOXYGENASE"/>
    <property type="match status" value="1"/>
</dbReference>
<keyword evidence="2" id="KW-0285">Flavoprotein</keyword>
<dbReference type="Proteomes" id="UP000689967">
    <property type="component" value="Unassembled WGS sequence"/>
</dbReference>
<organism evidence="7 8">
    <name type="scientific">Falsiroseomonas oleicola</name>
    <dbReference type="NCBI Taxonomy" id="2801474"/>
    <lineage>
        <taxon>Bacteria</taxon>
        <taxon>Pseudomonadati</taxon>
        <taxon>Pseudomonadota</taxon>
        <taxon>Alphaproteobacteria</taxon>
        <taxon>Acetobacterales</taxon>
        <taxon>Roseomonadaceae</taxon>
        <taxon>Falsiroseomonas</taxon>
    </lineage>
</organism>